<dbReference type="AlphaFoldDB" id="A0A846WUU6"/>
<sequence length="439" mass="46271">MSSSLSGQHRRAVRRRGNEDDGAGNLREQQVSTSARSALFLAGGRDRVAQWGIAALTLCFGIVAALGTTTPDGTRGSVVRTAVVLALAASTIPVAIVMTRMRIYTSWWSRAVGTNSLTSLNNIFVLYADLGLLIGLLSARDPLLAVQGSVLFAVIGGFVAHFVRLGVMYAHMAFSSLVIVGLSVWAGIEGAAVGTVAYCVFVAFVASNGIVLLLRSYSAAFKRALRTQLDWANTDPLTGVLNRRGFNSAASEFLESGRPVTLIMIDVDRFKQINDVHGHSLGDAILSRLATRIAEVAGPNAATGRLGGDEFAVVVRASGDAAVALIEQIREAPSGTQGDFPATVSIGAVVYRDADHSTNPERVRPSLAEAMSIADAALLAAKDAGRNTHIVVDADMYDVSGKPEPSKSAGCTSRPTMRARVRPRPAERIAANGDVETLV</sequence>
<feature type="transmembrane region" description="Helical" evidence="2">
    <location>
        <begin position="194"/>
        <end position="214"/>
    </location>
</feature>
<protein>
    <submittedName>
        <fullName evidence="4">Diguanylate cyclase</fullName>
    </submittedName>
</protein>
<evidence type="ECO:0000256" key="1">
    <source>
        <dbReference type="SAM" id="MobiDB-lite"/>
    </source>
</evidence>
<dbReference type="Pfam" id="PF00990">
    <property type="entry name" value="GGDEF"/>
    <property type="match status" value="1"/>
</dbReference>
<feature type="transmembrane region" description="Helical" evidence="2">
    <location>
        <begin position="48"/>
        <end position="66"/>
    </location>
</feature>
<dbReference type="GO" id="GO:0043709">
    <property type="term" value="P:cell adhesion involved in single-species biofilm formation"/>
    <property type="evidence" value="ECO:0007669"/>
    <property type="project" value="TreeGrafter"/>
</dbReference>
<dbReference type="Gene3D" id="3.30.70.270">
    <property type="match status" value="1"/>
</dbReference>
<name>A0A846WUU6_9ACTN</name>
<keyword evidence="2" id="KW-1133">Transmembrane helix</keyword>
<proteinExistence type="predicted"/>
<feature type="transmembrane region" description="Helical" evidence="2">
    <location>
        <begin position="119"/>
        <end position="138"/>
    </location>
</feature>
<evidence type="ECO:0000259" key="3">
    <source>
        <dbReference type="PROSITE" id="PS50887"/>
    </source>
</evidence>
<dbReference type="GO" id="GO:0052621">
    <property type="term" value="F:diguanylate cyclase activity"/>
    <property type="evidence" value="ECO:0007669"/>
    <property type="project" value="TreeGrafter"/>
</dbReference>
<feature type="transmembrane region" description="Helical" evidence="2">
    <location>
        <begin position="144"/>
        <end position="163"/>
    </location>
</feature>
<evidence type="ECO:0000313" key="4">
    <source>
        <dbReference type="EMBL" id="NKY04510.1"/>
    </source>
</evidence>
<dbReference type="Proteomes" id="UP000563898">
    <property type="component" value="Unassembled WGS sequence"/>
</dbReference>
<dbReference type="InterPro" id="IPR000160">
    <property type="entry name" value="GGDEF_dom"/>
</dbReference>
<evidence type="ECO:0000256" key="2">
    <source>
        <dbReference type="SAM" id="Phobius"/>
    </source>
</evidence>
<feature type="transmembrane region" description="Helical" evidence="2">
    <location>
        <begin position="78"/>
        <end position="98"/>
    </location>
</feature>
<evidence type="ECO:0000313" key="5">
    <source>
        <dbReference type="Proteomes" id="UP000563898"/>
    </source>
</evidence>
<feature type="transmembrane region" description="Helical" evidence="2">
    <location>
        <begin position="170"/>
        <end position="188"/>
    </location>
</feature>
<dbReference type="InterPro" id="IPR043128">
    <property type="entry name" value="Rev_trsase/Diguanyl_cyclase"/>
</dbReference>
<keyword evidence="2" id="KW-0472">Membrane</keyword>
<dbReference type="GO" id="GO:0005886">
    <property type="term" value="C:plasma membrane"/>
    <property type="evidence" value="ECO:0007669"/>
    <property type="project" value="TreeGrafter"/>
</dbReference>
<dbReference type="CDD" id="cd01949">
    <property type="entry name" value="GGDEF"/>
    <property type="match status" value="1"/>
</dbReference>
<dbReference type="RefSeq" id="WP_006369879.1">
    <property type="nucleotide sequence ID" value="NZ_CP073075.1"/>
</dbReference>
<dbReference type="EMBL" id="JAAXPC010000019">
    <property type="protein sequence ID" value="NKY04510.1"/>
    <property type="molecule type" value="Genomic_DNA"/>
</dbReference>
<dbReference type="PANTHER" id="PTHR45138">
    <property type="entry name" value="REGULATORY COMPONENTS OF SENSORY TRANSDUCTION SYSTEM"/>
    <property type="match status" value="1"/>
</dbReference>
<dbReference type="InterPro" id="IPR050469">
    <property type="entry name" value="Diguanylate_Cyclase"/>
</dbReference>
<dbReference type="NCBIfam" id="TIGR00254">
    <property type="entry name" value="GGDEF"/>
    <property type="match status" value="1"/>
</dbReference>
<reference evidence="4 5" key="1">
    <citation type="submission" date="2020-04" db="EMBL/GenBank/DDBJ databases">
        <title>MicrobeNet Type strains.</title>
        <authorList>
            <person name="Nicholson A.C."/>
        </authorList>
    </citation>
    <scope>NUCLEOTIDE SEQUENCE [LARGE SCALE GENOMIC DNA]</scope>
    <source>
        <strain evidence="4 5">ATCC BAA-14</strain>
    </source>
</reference>
<dbReference type="GO" id="GO:1902201">
    <property type="term" value="P:negative regulation of bacterial-type flagellum-dependent cell motility"/>
    <property type="evidence" value="ECO:0007669"/>
    <property type="project" value="TreeGrafter"/>
</dbReference>
<dbReference type="InterPro" id="IPR029787">
    <property type="entry name" value="Nucleotide_cyclase"/>
</dbReference>
<dbReference type="PANTHER" id="PTHR45138:SF9">
    <property type="entry name" value="DIGUANYLATE CYCLASE DGCM-RELATED"/>
    <property type="match status" value="1"/>
</dbReference>
<feature type="region of interest" description="Disordered" evidence="1">
    <location>
        <begin position="1"/>
        <end position="30"/>
    </location>
</feature>
<feature type="region of interest" description="Disordered" evidence="1">
    <location>
        <begin position="401"/>
        <end position="439"/>
    </location>
</feature>
<feature type="domain" description="GGDEF" evidence="3">
    <location>
        <begin position="258"/>
        <end position="394"/>
    </location>
</feature>
<accession>A0A846WUU6</accession>
<keyword evidence="2" id="KW-0812">Transmembrane</keyword>
<gene>
    <name evidence="4" type="ORF">HGA05_23355</name>
</gene>
<comment type="caution">
    <text evidence="4">The sequence shown here is derived from an EMBL/GenBank/DDBJ whole genome shotgun (WGS) entry which is preliminary data.</text>
</comment>
<dbReference type="PROSITE" id="PS50887">
    <property type="entry name" value="GGDEF"/>
    <property type="match status" value="1"/>
</dbReference>
<dbReference type="SMART" id="SM00267">
    <property type="entry name" value="GGDEF"/>
    <property type="match status" value="1"/>
</dbReference>
<organism evidence="4 5">
    <name type="scientific">Gordonia polyisoprenivorans</name>
    <dbReference type="NCBI Taxonomy" id="84595"/>
    <lineage>
        <taxon>Bacteria</taxon>
        <taxon>Bacillati</taxon>
        <taxon>Actinomycetota</taxon>
        <taxon>Actinomycetes</taxon>
        <taxon>Mycobacteriales</taxon>
        <taxon>Gordoniaceae</taxon>
        <taxon>Gordonia</taxon>
    </lineage>
</organism>
<dbReference type="SUPFAM" id="SSF55073">
    <property type="entry name" value="Nucleotide cyclase"/>
    <property type="match status" value="1"/>
</dbReference>